<gene>
    <name evidence="1" type="ORF">E2C01_071244</name>
</gene>
<dbReference type="Proteomes" id="UP000324222">
    <property type="component" value="Unassembled WGS sequence"/>
</dbReference>
<comment type="caution">
    <text evidence="1">The sequence shown here is derived from an EMBL/GenBank/DDBJ whole genome shotgun (WGS) entry which is preliminary data.</text>
</comment>
<evidence type="ECO:0000313" key="1">
    <source>
        <dbReference type="EMBL" id="MPC76812.1"/>
    </source>
</evidence>
<accession>A0A5B7HZG8</accession>
<proteinExistence type="predicted"/>
<dbReference type="EMBL" id="VSRR010044284">
    <property type="protein sequence ID" value="MPC76812.1"/>
    <property type="molecule type" value="Genomic_DNA"/>
</dbReference>
<evidence type="ECO:0000313" key="2">
    <source>
        <dbReference type="Proteomes" id="UP000324222"/>
    </source>
</evidence>
<reference evidence="1 2" key="1">
    <citation type="submission" date="2019-05" db="EMBL/GenBank/DDBJ databases">
        <title>Another draft genome of Portunus trituberculatus and its Hox gene families provides insights of decapod evolution.</title>
        <authorList>
            <person name="Jeong J.-H."/>
            <person name="Song I."/>
            <person name="Kim S."/>
            <person name="Choi T."/>
            <person name="Kim D."/>
            <person name="Ryu S."/>
            <person name="Kim W."/>
        </authorList>
    </citation>
    <scope>NUCLEOTIDE SEQUENCE [LARGE SCALE GENOMIC DNA]</scope>
    <source>
        <tissue evidence="1">Muscle</tissue>
    </source>
</reference>
<dbReference type="AlphaFoldDB" id="A0A5B7HZG8"/>
<keyword evidence="2" id="KW-1185">Reference proteome</keyword>
<name>A0A5B7HZG8_PORTR</name>
<protein>
    <submittedName>
        <fullName evidence="1">Uncharacterized protein</fullName>
    </submittedName>
</protein>
<organism evidence="1 2">
    <name type="scientific">Portunus trituberculatus</name>
    <name type="common">Swimming crab</name>
    <name type="synonym">Neptunus trituberculatus</name>
    <dbReference type="NCBI Taxonomy" id="210409"/>
    <lineage>
        <taxon>Eukaryota</taxon>
        <taxon>Metazoa</taxon>
        <taxon>Ecdysozoa</taxon>
        <taxon>Arthropoda</taxon>
        <taxon>Crustacea</taxon>
        <taxon>Multicrustacea</taxon>
        <taxon>Malacostraca</taxon>
        <taxon>Eumalacostraca</taxon>
        <taxon>Eucarida</taxon>
        <taxon>Decapoda</taxon>
        <taxon>Pleocyemata</taxon>
        <taxon>Brachyura</taxon>
        <taxon>Eubrachyura</taxon>
        <taxon>Portunoidea</taxon>
        <taxon>Portunidae</taxon>
        <taxon>Portuninae</taxon>
        <taxon>Portunus</taxon>
    </lineage>
</organism>
<sequence length="73" mass="7886">MAAGRGVTGKGWARVYIIYLFYDELWRHLGAGEALRGDPNSVSGGVRGAAFTGQAAGHRRVKLNTFMKCSLSQ</sequence>